<dbReference type="InterPro" id="IPR008927">
    <property type="entry name" value="6-PGluconate_DH-like_C_sf"/>
</dbReference>
<keyword evidence="2" id="KW-0520">NAD</keyword>
<keyword evidence="6" id="KW-1185">Reference proteome</keyword>
<feature type="domain" description="UDP-glucose/GDP-mannose dehydrogenase C-terminal" evidence="4">
    <location>
        <begin position="329"/>
        <end position="423"/>
    </location>
</feature>
<comment type="caution">
    <text evidence="5">The sequence shown here is derived from an EMBL/GenBank/DDBJ whole genome shotgun (WGS) entry which is preliminary data.</text>
</comment>
<dbReference type="InterPro" id="IPR036220">
    <property type="entry name" value="UDP-Glc/GDP-Man_DH_C_sf"/>
</dbReference>
<dbReference type="Gene3D" id="3.40.50.720">
    <property type="entry name" value="NAD(P)-binding Rossmann-like Domain"/>
    <property type="match status" value="2"/>
</dbReference>
<gene>
    <name evidence="5" type="primary">wecC</name>
    <name evidence="5" type="ORF">HOP52_09810</name>
</gene>
<proteinExistence type="inferred from homology"/>
<dbReference type="GO" id="GO:0089714">
    <property type="term" value="F:UDP-N-acetyl-D-mannosamine dehydrogenase activity"/>
    <property type="evidence" value="ECO:0007669"/>
    <property type="project" value="UniProtKB-EC"/>
</dbReference>
<evidence type="ECO:0000259" key="4">
    <source>
        <dbReference type="SMART" id="SM00984"/>
    </source>
</evidence>
<dbReference type="RefSeq" id="WP_238977199.1">
    <property type="nucleotide sequence ID" value="NZ_JABFUC010000007.1"/>
</dbReference>
<dbReference type="PANTHER" id="PTHR43491:SF1">
    <property type="entry name" value="UDP-N-ACETYL-D-MANNOSAMINE DEHYDROGENASE"/>
    <property type="match status" value="1"/>
</dbReference>
<dbReference type="SUPFAM" id="SSF48179">
    <property type="entry name" value="6-phosphogluconate dehydrogenase C-terminal domain-like"/>
    <property type="match status" value="1"/>
</dbReference>
<dbReference type="InterPro" id="IPR001732">
    <property type="entry name" value="UDP-Glc/GDP-Man_DH_N"/>
</dbReference>
<name>A0ABS9P983_9GAMM</name>
<comment type="similarity">
    <text evidence="3">Belongs to the UDP-glucose/GDP-mannose dehydrogenase family.</text>
</comment>
<dbReference type="EMBL" id="JABFUC010000007">
    <property type="protein sequence ID" value="MCG6658049.1"/>
    <property type="molecule type" value="Genomic_DNA"/>
</dbReference>
<evidence type="ECO:0000256" key="3">
    <source>
        <dbReference type="PIRNR" id="PIRNR000124"/>
    </source>
</evidence>
<dbReference type="InterPro" id="IPR014026">
    <property type="entry name" value="UDP-Glc/GDP-Man_DH_dimer"/>
</dbReference>
<dbReference type="PIRSF" id="PIRSF500136">
    <property type="entry name" value="UDP_ManNAc_DH"/>
    <property type="match status" value="1"/>
</dbReference>
<dbReference type="Pfam" id="PF03721">
    <property type="entry name" value="UDPG_MGDP_dh_N"/>
    <property type="match status" value="1"/>
</dbReference>
<dbReference type="InterPro" id="IPR036291">
    <property type="entry name" value="NAD(P)-bd_dom_sf"/>
</dbReference>
<evidence type="ECO:0000313" key="5">
    <source>
        <dbReference type="EMBL" id="MCG6658049.1"/>
    </source>
</evidence>
<dbReference type="InterPro" id="IPR014027">
    <property type="entry name" value="UDP-Glc/GDP-Man_DH_C"/>
</dbReference>
<dbReference type="Pfam" id="PF03720">
    <property type="entry name" value="UDPG_MGDP_dh_C"/>
    <property type="match status" value="1"/>
</dbReference>
<dbReference type="Pfam" id="PF00984">
    <property type="entry name" value="UDPG_MGDP_dh"/>
    <property type="match status" value="1"/>
</dbReference>
<sequence>MTLDTVTVVGLGYIGLPTAAVIASRRKKVVGVDINQHAVDTINRGDIHIVEPELDIVVHAAVKEGWLRATTRPEPADVFLIAVPTPFRAEPGNDHVPDLSYIEAASRAIAPVLKTGDLVILESTSPVGATERMAAWLAEERPDLSFPQTRGEASDIRVAHCPERVLPGHVVRELVENDRVIGGMTARCSAAAAAFYAIFVEGECIMTTARTAEMAKLTENSFRDVNIAFANELSIICDKLDIDVWELIRLANRHPRVNILQPGPGVGGHCIAVDPWFIVSETPAEARLIRTARQVNDSKPQWVIDKVNAAVGSFLSENPDKTAGDVTIACFGLAFKPDIDDLRESPALRIAEDIVARHPGQILVVEPNIKELPKGKMADARLVDESAALEAADIVVMLVDHKPFKETKLPGSLALVDTRGIWG</sequence>
<accession>A0ABS9P983</accession>
<dbReference type="NCBIfam" id="TIGR03026">
    <property type="entry name" value="NDP-sugDHase"/>
    <property type="match status" value="1"/>
</dbReference>
<dbReference type="PIRSF" id="PIRSF000124">
    <property type="entry name" value="UDPglc_GDPman_dh"/>
    <property type="match status" value="1"/>
</dbReference>
<dbReference type="NCBIfam" id="NF008286">
    <property type="entry name" value="PRK11064.1"/>
    <property type="match status" value="1"/>
</dbReference>
<dbReference type="EC" id="1.1.1.336" evidence="5"/>
<dbReference type="SMART" id="SM00984">
    <property type="entry name" value="UDPG_MGDP_dh_C"/>
    <property type="match status" value="1"/>
</dbReference>
<organism evidence="5 6">
    <name type="scientific">Billgrantia campisalis</name>
    <dbReference type="NCBI Taxonomy" id="74661"/>
    <lineage>
        <taxon>Bacteria</taxon>
        <taxon>Pseudomonadati</taxon>
        <taxon>Pseudomonadota</taxon>
        <taxon>Gammaproteobacteria</taxon>
        <taxon>Oceanospirillales</taxon>
        <taxon>Halomonadaceae</taxon>
        <taxon>Billgrantia</taxon>
    </lineage>
</organism>
<reference evidence="5 6" key="1">
    <citation type="submission" date="2020-05" db="EMBL/GenBank/DDBJ databases">
        <title>Comparative genomic analysis of denitrifying bacteria from Halomonas genus.</title>
        <authorList>
            <person name="Wang L."/>
            <person name="Shao Z."/>
        </authorList>
    </citation>
    <scope>NUCLEOTIDE SEQUENCE [LARGE SCALE GENOMIC DNA]</scope>
    <source>
        <strain evidence="5 6">A4</strain>
    </source>
</reference>
<dbReference type="SUPFAM" id="SSF51735">
    <property type="entry name" value="NAD(P)-binding Rossmann-fold domains"/>
    <property type="match status" value="1"/>
</dbReference>
<evidence type="ECO:0000256" key="1">
    <source>
        <dbReference type="ARBA" id="ARBA00023002"/>
    </source>
</evidence>
<keyword evidence="1 5" id="KW-0560">Oxidoreductase</keyword>
<dbReference type="Gene3D" id="1.20.5.100">
    <property type="entry name" value="Cytochrome c1, transmembrane anchor, C-terminal"/>
    <property type="match status" value="1"/>
</dbReference>
<dbReference type="SUPFAM" id="SSF52413">
    <property type="entry name" value="UDP-glucose/GDP-mannose dehydrogenase C-terminal domain"/>
    <property type="match status" value="1"/>
</dbReference>
<protein>
    <submittedName>
        <fullName evidence="5">UDP-N-acetyl-D-mannosamine dehydrogenase</fullName>
        <ecNumber evidence="5">1.1.1.336</ecNumber>
    </submittedName>
</protein>
<dbReference type="PANTHER" id="PTHR43491">
    <property type="entry name" value="UDP-N-ACETYL-D-MANNOSAMINE DEHYDROGENASE"/>
    <property type="match status" value="1"/>
</dbReference>
<evidence type="ECO:0000313" key="6">
    <source>
        <dbReference type="Proteomes" id="UP000814385"/>
    </source>
</evidence>
<dbReference type="Proteomes" id="UP000814385">
    <property type="component" value="Unassembled WGS sequence"/>
</dbReference>
<evidence type="ECO:0000256" key="2">
    <source>
        <dbReference type="ARBA" id="ARBA00023027"/>
    </source>
</evidence>
<dbReference type="InterPro" id="IPR028359">
    <property type="entry name" value="UDP_ManNAc/GlcNAc_DH"/>
</dbReference>
<dbReference type="InterPro" id="IPR017476">
    <property type="entry name" value="UDP-Glc/GDP-Man"/>
</dbReference>